<name>A0AAU6WPN0_9FLAO</name>
<dbReference type="EMBL" id="CP154834">
    <property type="protein sequence ID" value="XAO74533.1"/>
    <property type="molecule type" value="Genomic_DNA"/>
</dbReference>
<protein>
    <submittedName>
        <fullName evidence="1">Uncharacterized protein</fullName>
    </submittedName>
</protein>
<evidence type="ECO:0000313" key="1">
    <source>
        <dbReference type="EMBL" id="XAO74533.1"/>
    </source>
</evidence>
<reference evidence="1 2" key="1">
    <citation type="submission" date="2024-04" db="EMBL/GenBank/DDBJ databases">
        <title>Genome sequencing and assembly of rice foliar adapted Chryseobacterium endophyticum OsEnb-ALM-A6.</title>
        <authorList>
            <person name="Kumar S."/>
            <person name="Javed M."/>
            <person name="Chouhan V."/>
            <person name="Charishma K."/>
            <person name="Patel A."/>
            <person name="Kumar M."/>
            <person name="Sahu K.P."/>
            <person name="Kumar A."/>
        </authorList>
    </citation>
    <scope>NUCLEOTIDE SEQUENCE [LARGE SCALE GENOMIC DNA]</scope>
    <source>
        <strain evidence="1 2">OsEnb-ALM-A6</strain>
    </source>
</reference>
<keyword evidence="2" id="KW-1185">Reference proteome</keyword>
<gene>
    <name evidence="1" type="ORF">AAFP95_00065</name>
</gene>
<organism evidence="1 2">
    <name type="scientific">Chryseobacterium endophyticum</name>
    <dbReference type="NCBI Taxonomy" id="1854762"/>
    <lineage>
        <taxon>Bacteria</taxon>
        <taxon>Pseudomonadati</taxon>
        <taxon>Bacteroidota</taxon>
        <taxon>Flavobacteriia</taxon>
        <taxon>Flavobacteriales</taxon>
        <taxon>Weeksellaceae</taxon>
        <taxon>Chryseobacterium group</taxon>
        <taxon>Chryseobacterium</taxon>
    </lineage>
</organism>
<dbReference type="RefSeq" id="WP_345766616.1">
    <property type="nucleotide sequence ID" value="NZ_CP154834.1"/>
</dbReference>
<accession>A0AAU6WPN0</accession>
<evidence type="ECO:0000313" key="2">
    <source>
        <dbReference type="Proteomes" id="UP001463665"/>
    </source>
</evidence>
<dbReference type="AlphaFoldDB" id="A0AAU6WPN0"/>
<sequence length="146" mass="16927">MGTIIKLAKKFKNLGLNTSINLIAKTPKKLKNIDLGIVNLTNRPVSFKENIINSSKSRIILDFVNDVHHGISMRTFESIGFRKKLITNNLLVKDYDFYNPSNIFVIENDNFEGIEDFINTSYENLPEDIYDKYSFKSWIKYVLNIV</sequence>
<proteinExistence type="predicted"/>
<dbReference type="Proteomes" id="UP001463665">
    <property type="component" value="Chromosome"/>
</dbReference>